<keyword evidence="1" id="KW-0521">NADP</keyword>
<gene>
    <name evidence="4" type="ORF">CGLO_05057</name>
</gene>
<dbReference type="GO" id="GO:0016491">
    <property type="term" value="F:oxidoreductase activity"/>
    <property type="evidence" value="ECO:0007669"/>
    <property type="project" value="UniProtKB-KW"/>
</dbReference>
<dbReference type="Gene3D" id="3.90.25.10">
    <property type="entry name" value="UDP-galactose 4-epimerase, domain 1"/>
    <property type="match status" value="1"/>
</dbReference>
<dbReference type="InterPro" id="IPR008030">
    <property type="entry name" value="NmrA-like"/>
</dbReference>
<reference evidence="5" key="1">
    <citation type="journal article" date="2013" name="Mol. Plant Microbe Interact.">
        <title>Global aspects of pacC regulation of pathogenicity genes in Colletotrichum gloeosporioides as revealed by transcriptome analysis.</title>
        <authorList>
            <person name="Alkan N."/>
            <person name="Meng X."/>
            <person name="Friedlander G."/>
            <person name="Reuveni E."/>
            <person name="Sukno S."/>
            <person name="Sherman A."/>
            <person name="Thon M."/>
            <person name="Fluhr R."/>
            <person name="Prusky D."/>
        </authorList>
    </citation>
    <scope>NUCLEOTIDE SEQUENCE [LARGE SCALE GENOMIC DNA]</scope>
    <source>
        <strain evidence="5">Cg-14</strain>
    </source>
</reference>
<evidence type="ECO:0000256" key="1">
    <source>
        <dbReference type="ARBA" id="ARBA00022857"/>
    </source>
</evidence>
<comment type="caution">
    <text evidence="4">The sequence shown here is derived from an EMBL/GenBank/DDBJ whole genome shotgun (WGS) entry which is preliminary data.</text>
</comment>
<dbReference type="Pfam" id="PF05368">
    <property type="entry name" value="NmrA"/>
    <property type="match status" value="1"/>
</dbReference>
<feature type="domain" description="NmrA-like" evidence="3">
    <location>
        <begin position="2"/>
        <end position="305"/>
    </location>
</feature>
<dbReference type="InterPro" id="IPR036291">
    <property type="entry name" value="NAD(P)-bd_dom_sf"/>
</dbReference>
<keyword evidence="2" id="KW-0560">Oxidoreductase</keyword>
<evidence type="ECO:0000313" key="4">
    <source>
        <dbReference type="EMBL" id="EQB55053.1"/>
    </source>
</evidence>
<name>T0KQX1_COLGC</name>
<evidence type="ECO:0000256" key="2">
    <source>
        <dbReference type="ARBA" id="ARBA00023002"/>
    </source>
</evidence>
<dbReference type="OMA" id="IAWEVEL"/>
<dbReference type="PANTHER" id="PTHR47706:SF9">
    <property type="entry name" value="NMRA-LIKE DOMAIN-CONTAINING PROTEIN-RELATED"/>
    <property type="match status" value="1"/>
</dbReference>
<dbReference type="Proteomes" id="UP000015530">
    <property type="component" value="Unassembled WGS sequence"/>
</dbReference>
<dbReference type="EMBL" id="AMYD01001016">
    <property type="protein sequence ID" value="EQB55053.1"/>
    <property type="molecule type" value="Genomic_DNA"/>
</dbReference>
<dbReference type="Gene3D" id="3.40.50.720">
    <property type="entry name" value="NAD(P)-binding Rossmann-like Domain"/>
    <property type="match status" value="1"/>
</dbReference>
<proteinExistence type="predicted"/>
<evidence type="ECO:0000259" key="3">
    <source>
        <dbReference type="Pfam" id="PF05368"/>
    </source>
</evidence>
<dbReference type="AlphaFoldDB" id="T0KQX1"/>
<accession>T0KQX1</accession>
<dbReference type="OrthoDB" id="419598at2759"/>
<organism evidence="4 5">
    <name type="scientific">Colletotrichum gloeosporioides (strain Cg-14)</name>
    <name type="common">Anthracnose fungus</name>
    <name type="synonym">Glomerella cingulata</name>
    <dbReference type="NCBI Taxonomy" id="1237896"/>
    <lineage>
        <taxon>Eukaryota</taxon>
        <taxon>Fungi</taxon>
        <taxon>Dikarya</taxon>
        <taxon>Ascomycota</taxon>
        <taxon>Pezizomycotina</taxon>
        <taxon>Sordariomycetes</taxon>
        <taxon>Hypocreomycetidae</taxon>
        <taxon>Glomerellales</taxon>
        <taxon>Glomerellaceae</taxon>
        <taxon>Colletotrichum</taxon>
        <taxon>Colletotrichum gloeosporioides species complex</taxon>
    </lineage>
</organism>
<dbReference type="PANTHER" id="PTHR47706">
    <property type="entry name" value="NMRA-LIKE FAMILY PROTEIN"/>
    <property type="match status" value="1"/>
</dbReference>
<dbReference type="HOGENOM" id="CLU_044876_6_0_1"/>
<dbReference type="SUPFAM" id="SSF51735">
    <property type="entry name" value="NAD(P)-binding Rossmann-fold domains"/>
    <property type="match status" value="1"/>
</dbReference>
<dbReference type="InterPro" id="IPR051609">
    <property type="entry name" value="NmrA/Isoflavone_reductase-like"/>
</dbReference>
<evidence type="ECO:0000313" key="5">
    <source>
        <dbReference type="Proteomes" id="UP000015530"/>
    </source>
</evidence>
<sequence>MKVAIVGGSGETGTTIINALFESEIPDLKIIALVRPASVKKPNVVAHEKRGVAIASVDLEGPQAELVNVLKDVDVLISTIHVSGLGSQIPLADAAKAAGVKRFVPCFFATVAPPKGVLTLRQLKEEALLHAKKISLPYTAIDVGWWYQLSIPRLPSGRIDSATPLPVNFIAGDGNTPTALTDVRDVGRFTARIIADPRTINKMVLVYGAILSQNQVFNMLDKMSGETTKRDYMSVEAMEAALTEPLTAGALMENAFDQRMKIFYEYWYSMGVRGDNTPENAEFLGYVDGTKLYPDFKPTTFEAFLKEVLDGESVLIYDSLKHDFGKEAKEL</sequence>
<protein>
    <submittedName>
        <fullName evidence="4">Isoflavone reductase</fullName>
    </submittedName>
</protein>